<dbReference type="OrthoDB" id="2518538at2"/>
<dbReference type="Proteomes" id="UP000236311">
    <property type="component" value="Unassembled WGS sequence"/>
</dbReference>
<evidence type="ECO:0000313" key="1">
    <source>
        <dbReference type="EMBL" id="SOY27940.1"/>
    </source>
</evidence>
<dbReference type="Gene3D" id="2.60.120.1390">
    <property type="match status" value="1"/>
</dbReference>
<dbReference type="AlphaFoldDB" id="A0A2K4ZBX5"/>
<name>A0A2K4ZBX5_9FIRM</name>
<gene>
    <name evidence="1" type="ORF">AMURIS_00645</name>
</gene>
<reference evidence="1 2" key="1">
    <citation type="submission" date="2018-01" db="EMBL/GenBank/DDBJ databases">
        <authorList>
            <person name="Gaut B.S."/>
            <person name="Morton B.R."/>
            <person name="Clegg M.T."/>
            <person name="Duvall M.R."/>
        </authorList>
    </citation>
    <scope>NUCLEOTIDE SEQUENCE [LARGE SCALE GENOMIC DNA]</scope>
    <source>
        <strain evidence="1">GP69</strain>
    </source>
</reference>
<accession>A0A2K4ZBX5</accession>
<dbReference type="EMBL" id="OFSM01000003">
    <property type="protein sequence ID" value="SOY27940.1"/>
    <property type="molecule type" value="Genomic_DNA"/>
</dbReference>
<proteinExistence type="predicted"/>
<evidence type="ECO:0000313" key="2">
    <source>
        <dbReference type="Proteomes" id="UP000236311"/>
    </source>
</evidence>
<evidence type="ECO:0008006" key="3">
    <source>
        <dbReference type="Google" id="ProtNLM"/>
    </source>
</evidence>
<dbReference type="RefSeq" id="WP_103238061.1">
    <property type="nucleotide sequence ID" value="NZ_CANRXC010000003.1"/>
</dbReference>
<dbReference type="InterPro" id="IPR021345">
    <property type="entry name" value="DUF2961"/>
</dbReference>
<dbReference type="Pfam" id="PF11175">
    <property type="entry name" value="DUF2961"/>
    <property type="match status" value="1"/>
</dbReference>
<organism evidence="1 2">
    <name type="scientific">Acetatifactor muris</name>
    <dbReference type="NCBI Taxonomy" id="879566"/>
    <lineage>
        <taxon>Bacteria</taxon>
        <taxon>Bacillati</taxon>
        <taxon>Bacillota</taxon>
        <taxon>Clostridia</taxon>
        <taxon>Lachnospirales</taxon>
        <taxon>Lachnospiraceae</taxon>
        <taxon>Acetatifactor</taxon>
    </lineage>
</organism>
<keyword evidence="2" id="KW-1185">Reference proteome</keyword>
<protein>
    <recommendedName>
        <fullName evidence="3">DUF2961 domain-containing protein</fullName>
    </recommendedName>
</protein>
<sequence length="342" mass="39258">MSVFEILERESFGFSAENPTGTRSGGSRGRDCEKLRPCIQIEPGETVTLCDVEGPGMLTHIWFTGYTGHSFILRVYWEENEKPSVEAPISAFFGCAYDENFRDREGKYPVLNSAPILLAPGRGYNCYWEMPFRRHCRVTMENRSTQAQSLYYMIEGWKGEILANAGYFHAFYRQEHPVQKGRAYTVLDGVRGRGQFAGLCFAAGMNGHNTCWVEGEPKMYIDDSEYPTVNYTGTEDYFGGSYGFGNDILQKRYQTFSGLYAGLYAITGNDDCEMYNGQQRFLLYRFHIQDPVYFSRSFRMTMDNLGWTGPRYDDYTSVAYWYLEQPAALPADLPDDHELVMR</sequence>